<gene>
    <name evidence="6" type="primary">Ddx28</name>
    <name evidence="6" type="ORF">CRYSOU_R15582</name>
</gene>
<dbReference type="EMBL" id="VWPX01014735">
    <property type="protein sequence ID" value="NWI17642.1"/>
    <property type="molecule type" value="Genomic_DNA"/>
</dbReference>
<organism evidence="6 7">
    <name type="scientific">Crypturellus soui</name>
    <dbReference type="NCBI Taxonomy" id="458187"/>
    <lineage>
        <taxon>Eukaryota</taxon>
        <taxon>Metazoa</taxon>
        <taxon>Chordata</taxon>
        <taxon>Craniata</taxon>
        <taxon>Vertebrata</taxon>
        <taxon>Euteleostomi</taxon>
        <taxon>Archelosauria</taxon>
        <taxon>Archosauria</taxon>
        <taxon>Dinosauria</taxon>
        <taxon>Saurischia</taxon>
        <taxon>Theropoda</taxon>
        <taxon>Coelurosauria</taxon>
        <taxon>Aves</taxon>
        <taxon>Palaeognathae</taxon>
        <taxon>Tinamiformes</taxon>
        <taxon>Tinamidae</taxon>
        <taxon>Crypturellus</taxon>
    </lineage>
</organism>
<dbReference type="GO" id="GO:0004386">
    <property type="term" value="F:helicase activity"/>
    <property type="evidence" value="ECO:0007669"/>
    <property type="project" value="UniProtKB-KW"/>
</dbReference>
<keyword evidence="1" id="KW-0547">Nucleotide-binding</keyword>
<dbReference type="SMART" id="SM00490">
    <property type="entry name" value="HELICc"/>
    <property type="match status" value="1"/>
</dbReference>
<evidence type="ECO:0000313" key="7">
    <source>
        <dbReference type="Proteomes" id="UP000545332"/>
    </source>
</evidence>
<dbReference type="InterPro" id="IPR001650">
    <property type="entry name" value="Helicase_C-like"/>
</dbReference>
<dbReference type="PROSITE" id="PS51194">
    <property type="entry name" value="HELICASE_CTER"/>
    <property type="match status" value="1"/>
</dbReference>
<dbReference type="SUPFAM" id="SSF52540">
    <property type="entry name" value="P-loop containing nucleoside triphosphate hydrolases"/>
    <property type="match status" value="1"/>
</dbReference>
<keyword evidence="4" id="KW-0067">ATP-binding</keyword>
<feature type="non-terminal residue" evidence="6">
    <location>
        <position position="196"/>
    </location>
</feature>
<keyword evidence="2" id="KW-0378">Hydrolase</keyword>
<proteinExistence type="predicted"/>
<dbReference type="Proteomes" id="UP000545332">
    <property type="component" value="Unassembled WGS sequence"/>
</dbReference>
<dbReference type="GO" id="GO:0016787">
    <property type="term" value="F:hydrolase activity"/>
    <property type="evidence" value="ECO:0007669"/>
    <property type="project" value="UniProtKB-KW"/>
</dbReference>
<keyword evidence="7" id="KW-1185">Reference proteome</keyword>
<dbReference type="AlphaFoldDB" id="A0A7K4KNA5"/>
<evidence type="ECO:0000313" key="6">
    <source>
        <dbReference type="EMBL" id="NWI17642.1"/>
    </source>
</evidence>
<protein>
    <submittedName>
        <fullName evidence="6">DDX28 helicase</fullName>
    </submittedName>
</protein>
<evidence type="ECO:0000259" key="5">
    <source>
        <dbReference type="PROSITE" id="PS51194"/>
    </source>
</evidence>
<dbReference type="PANTHER" id="PTHR47960">
    <property type="entry name" value="DEAD-BOX ATP-DEPENDENT RNA HELICASE 50"/>
    <property type="match status" value="1"/>
</dbReference>
<reference evidence="6 7" key="1">
    <citation type="submission" date="2019-09" db="EMBL/GenBank/DDBJ databases">
        <title>Bird 10,000 Genomes (B10K) Project - Family phase.</title>
        <authorList>
            <person name="Zhang G."/>
        </authorList>
    </citation>
    <scope>NUCLEOTIDE SEQUENCE [LARGE SCALE GENOMIC DNA]</scope>
    <source>
        <strain evidence="6">B10K-MSB-42743</strain>
        <tissue evidence="6">Heart</tissue>
    </source>
</reference>
<dbReference type="GO" id="GO:0005524">
    <property type="term" value="F:ATP binding"/>
    <property type="evidence" value="ECO:0007669"/>
    <property type="project" value="UniProtKB-KW"/>
</dbReference>
<dbReference type="InterPro" id="IPR027417">
    <property type="entry name" value="P-loop_NTPase"/>
</dbReference>
<feature type="domain" description="Helicase C-terminal" evidence="5">
    <location>
        <begin position="38"/>
        <end position="192"/>
    </location>
</feature>
<evidence type="ECO:0000256" key="2">
    <source>
        <dbReference type="ARBA" id="ARBA00022801"/>
    </source>
</evidence>
<comment type="caution">
    <text evidence="6">The sequence shown here is derived from an EMBL/GenBank/DDBJ whole genome shotgun (WGS) entry which is preliminary data.</text>
</comment>
<accession>A0A7K4KNA5</accession>
<name>A0A7K4KNA5_9AVES</name>
<keyword evidence="3 6" id="KW-0347">Helicase</keyword>
<feature type="non-terminal residue" evidence="6">
    <location>
        <position position="1"/>
    </location>
</feature>
<evidence type="ECO:0000256" key="1">
    <source>
        <dbReference type="ARBA" id="ARBA00022741"/>
    </source>
</evidence>
<dbReference type="Gene3D" id="3.40.50.300">
    <property type="entry name" value="P-loop containing nucleotide triphosphate hydrolases"/>
    <property type="match status" value="1"/>
</dbReference>
<dbReference type="CDD" id="cd18787">
    <property type="entry name" value="SF2_C_DEAD"/>
    <property type="match status" value="1"/>
</dbReference>
<dbReference type="OrthoDB" id="10256233at2759"/>
<dbReference type="Pfam" id="PF00271">
    <property type="entry name" value="Helicase_C"/>
    <property type="match status" value="1"/>
</dbReference>
<sequence>VLGKFTDVRRFVTLTTRSLHCLPPHVPQKFIRIKCQDKLTELLQLIKDRRPSAGAVLVFCNNASTVNWLGYILDDHKIKHLRLQGQMSAAARVGIFAAFQKGKVDILVCTDLAARGLDTSGVDLVVNYDFPASLQDYLHRAGRVGRVSSKGPGTVVSFVTYRWEVDLVRKIETAARKRTVIPGMEPSLKEALPKAA</sequence>
<evidence type="ECO:0000256" key="3">
    <source>
        <dbReference type="ARBA" id="ARBA00022806"/>
    </source>
</evidence>
<evidence type="ECO:0000256" key="4">
    <source>
        <dbReference type="ARBA" id="ARBA00022840"/>
    </source>
</evidence>